<dbReference type="PANTHER" id="PTHR10489">
    <property type="entry name" value="CELL ADHESION MOLECULE"/>
    <property type="match status" value="1"/>
</dbReference>
<dbReference type="GO" id="GO:0019957">
    <property type="term" value="F:C-C chemokine binding"/>
    <property type="evidence" value="ECO:0007669"/>
    <property type="project" value="TreeGrafter"/>
</dbReference>
<feature type="transmembrane region" description="Helical" evidence="9">
    <location>
        <begin position="163"/>
        <end position="183"/>
    </location>
</feature>
<dbReference type="GO" id="GO:0019722">
    <property type="term" value="P:calcium-mediated signaling"/>
    <property type="evidence" value="ECO:0007669"/>
    <property type="project" value="TreeGrafter"/>
</dbReference>
<accession>A0A6P9BIW1</accession>
<organism evidence="11 12">
    <name type="scientific">Pantherophis guttatus</name>
    <name type="common">Corn snake</name>
    <name type="synonym">Elaphe guttata</name>
    <dbReference type="NCBI Taxonomy" id="94885"/>
    <lineage>
        <taxon>Eukaryota</taxon>
        <taxon>Metazoa</taxon>
        <taxon>Chordata</taxon>
        <taxon>Craniata</taxon>
        <taxon>Vertebrata</taxon>
        <taxon>Euteleostomi</taxon>
        <taxon>Lepidosauria</taxon>
        <taxon>Squamata</taxon>
        <taxon>Bifurcata</taxon>
        <taxon>Unidentata</taxon>
        <taxon>Episquamata</taxon>
        <taxon>Toxicofera</taxon>
        <taxon>Serpentes</taxon>
        <taxon>Colubroidea</taxon>
        <taxon>Colubridae</taxon>
        <taxon>Colubrinae</taxon>
        <taxon>Pantherophis</taxon>
    </lineage>
</organism>
<name>A0A6P9BIW1_PANGU</name>
<evidence type="ECO:0000313" key="12">
    <source>
        <dbReference type="RefSeq" id="XP_034271187.1"/>
    </source>
</evidence>
<dbReference type="OMA" id="IYVFMDQ"/>
<evidence type="ECO:0000256" key="4">
    <source>
        <dbReference type="ARBA" id="ARBA00023040"/>
    </source>
</evidence>
<keyword evidence="5 9" id="KW-0472">Membrane</keyword>
<evidence type="ECO:0000256" key="1">
    <source>
        <dbReference type="ARBA" id="ARBA00004141"/>
    </source>
</evidence>
<protein>
    <submittedName>
        <fullName evidence="12">Probable G-protein coupled receptor 25</fullName>
    </submittedName>
</protein>
<dbReference type="InterPro" id="IPR000276">
    <property type="entry name" value="GPCR_Rhodpsn"/>
</dbReference>
<keyword evidence="2 8" id="KW-0812">Transmembrane</keyword>
<evidence type="ECO:0000256" key="6">
    <source>
        <dbReference type="ARBA" id="ARBA00023170"/>
    </source>
</evidence>
<dbReference type="GO" id="GO:0006955">
    <property type="term" value="P:immune response"/>
    <property type="evidence" value="ECO:0007669"/>
    <property type="project" value="TreeGrafter"/>
</dbReference>
<keyword evidence="4 8" id="KW-0297">G-protein coupled receptor</keyword>
<dbReference type="PROSITE" id="PS50262">
    <property type="entry name" value="G_PROTEIN_RECEP_F1_2"/>
    <property type="match status" value="1"/>
</dbReference>
<evidence type="ECO:0000256" key="7">
    <source>
        <dbReference type="ARBA" id="ARBA00023224"/>
    </source>
</evidence>
<dbReference type="Pfam" id="PF00001">
    <property type="entry name" value="7tm_1"/>
    <property type="match status" value="1"/>
</dbReference>
<reference evidence="12" key="1">
    <citation type="submission" date="2025-08" db="UniProtKB">
        <authorList>
            <consortium name="RefSeq"/>
        </authorList>
    </citation>
    <scope>IDENTIFICATION</scope>
    <source>
        <tissue evidence="12">Blood</tissue>
    </source>
</reference>
<evidence type="ECO:0000259" key="10">
    <source>
        <dbReference type="PROSITE" id="PS50262"/>
    </source>
</evidence>
<dbReference type="GeneID" id="117664398"/>
<dbReference type="Proteomes" id="UP001652622">
    <property type="component" value="Unplaced"/>
</dbReference>
<feature type="transmembrane region" description="Helical" evidence="9">
    <location>
        <begin position="85"/>
        <end position="104"/>
    </location>
</feature>
<dbReference type="GO" id="GO:0009897">
    <property type="term" value="C:external side of plasma membrane"/>
    <property type="evidence" value="ECO:0007669"/>
    <property type="project" value="TreeGrafter"/>
</dbReference>
<evidence type="ECO:0000256" key="3">
    <source>
        <dbReference type="ARBA" id="ARBA00022989"/>
    </source>
</evidence>
<feature type="transmembrane region" description="Helical" evidence="9">
    <location>
        <begin position="45"/>
        <end position="73"/>
    </location>
</feature>
<dbReference type="PANTHER" id="PTHR10489:SF954">
    <property type="entry name" value="G PROTEIN-COUPLED RECEPTOR 25"/>
    <property type="match status" value="1"/>
</dbReference>
<feature type="transmembrane region" description="Helical" evidence="9">
    <location>
        <begin position="248"/>
        <end position="273"/>
    </location>
</feature>
<dbReference type="PRINTS" id="PR00237">
    <property type="entry name" value="GPCRRHODOPSN"/>
</dbReference>
<dbReference type="GO" id="GO:0007204">
    <property type="term" value="P:positive regulation of cytosolic calcium ion concentration"/>
    <property type="evidence" value="ECO:0007669"/>
    <property type="project" value="TreeGrafter"/>
</dbReference>
<comment type="similarity">
    <text evidence="8">Belongs to the G-protein coupled receptor 1 family.</text>
</comment>
<dbReference type="GO" id="GO:0060326">
    <property type="term" value="P:cell chemotaxis"/>
    <property type="evidence" value="ECO:0007669"/>
    <property type="project" value="TreeGrafter"/>
</dbReference>
<proteinExistence type="inferred from homology"/>
<dbReference type="RefSeq" id="XP_034271187.1">
    <property type="nucleotide sequence ID" value="XM_034415296.1"/>
</dbReference>
<sequence>MKFAELVTDLAMTKNWSRDLESSTVDVFGLEFTNDDFCFMEKLPFASIFISVIYFMIFFIGFFGNLFVILVMVQKRGNQRLVDKFVLNLAIADLVFVCTLPFWALTEASDSWWFGEELCKFSSYAISVNRCSSILFLMGMSVERFLVMNKHWDSRSLGTKRNTNITCSCIWVFSFLLGIPSLLYRKLIPVGDRFACQDEDPSVIYIFTVLCLTFLLPLGVILFCYCSIFSMLKSHVNPGRKTNHALKIIFVIIGAFICCWLPFNTFTAVITYYGVIQNIEFSCDALKALRRGVKISACLAFTNSCINPIIYAFMDQQFRQKVLKNFLGLCRPKENAQSSALFFSSTESSLLFGSKKRFIPATTVPINSGTDLYASKRQI</sequence>
<comment type="subcellular location">
    <subcellularLocation>
        <location evidence="1">Membrane</location>
        <topology evidence="1">Multi-pass membrane protein</topology>
    </subcellularLocation>
</comment>
<feature type="transmembrane region" description="Helical" evidence="9">
    <location>
        <begin position="203"/>
        <end position="228"/>
    </location>
</feature>
<evidence type="ECO:0000256" key="2">
    <source>
        <dbReference type="ARBA" id="ARBA00022692"/>
    </source>
</evidence>
<keyword evidence="6 8" id="KW-0675">Receptor</keyword>
<dbReference type="InterPro" id="IPR050119">
    <property type="entry name" value="CCR1-9-like"/>
</dbReference>
<dbReference type="AlphaFoldDB" id="A0A6P9BIW1"/>
<evidence type="ECO:0000256" key="8">
    <source>
        <dbReference type="RuleBase" id="RU000688"/>
    </source>
</evidence>
<feature type="transmembrane region" description="Helical" evidence="9">
    <location>
        <begin position="124"/>
        <end position="142"/>
    </location>
</feature>
<dbReference type="InterPro" id="IPR017452">
    <property type="entry name" value="GPCR_Rhodpsn_7TM"/>
</dbReference>
<dbReference type="PROSITE" id="PS00237">
    <property type="entry name" value="G_PROTEIN_RECEP_F1_1"/>
    <property type="match status" value="1"/>
</dbReference>
<evidence type="ECO:0000256" key="5">
    <source>
        <dbReference type="ARBA" id="ARBA00023136"/>
    </source>
</evidence>
<keyword evidence="3 9" id="KW-1133">Transmembrane helix</keyword>
<dbReference type="CTD" id="2848"/>
<evidence type="ECO:0000313" key="11">
    <source>
        <dbReference type="Proteomes" id="UP001652622"/>
    </source>
</evidence>
<dbReference type="InParanoid" id="A0A6P9BIW1"/>
<gene>
    <name evidence="12" type="primary">GPR25</name>
</gene>
<dbReference type="Gene3D" id="1.20.1070.10">
    <property type="entry name" value="Rhodopsin 7-helix transmembrane proteins"/>
    <property type="match status" value="1"/>
</dbReference>
<keyword evidence="7 8" id="KW-0807">Transducer</keyword>
<dbReference type="GO" id="GO:0016493">
    <property type="term" value="F:C-C chemokine receptor activity"/>
    <property type="evidence" value="ECO:0007669"/>
    <property type="project" value="TreeGrafter"/>
</dbReference>
<feature type="transmembrane region" description="Helical" evidence="9">
    <location>
        <begin position="293"/>
        <end position="314"/>
    </location>
</feature>
<evidence type="ECO:0000256" key="9">
    <source>
        <dbReference type="SAM" id="Phobius"/>
    </source>
</evidence>
<dbReference type="KEGG" id="pgut:117664398"/>
<dbReference type="SUPFAM" id="SSF81321">
    <property type="entry name" value="Family A G protein-coupled receptor-like"/>
    <property type="match status" value="1"/>
</dbReference>
<feature type="domain" description="G-protein coupled receptors family 1 profile" evidence="10">
    <location>
        <begin position="64"/>
        <end position="311"/>
    </location>
</feature>
<keyword evidence="11" id="KW-1185">Reference proteome</keyword>